<dbReference type="SUPFAM" id="SSF51120">
    <property type="entry name" value="beta-Roll"/>
    <property type="match status" value="1"/>
</dbReference>
<dbReference type="OrthoDB" id="8622300at2"/>
<evidence type="ECO:0008006" key="3">
    <source>
        <dbReference type="Google" id="ProtNLM"/>
    </source>
</evidence>
<organism evidence="1 2">
    <name type="scientific">Xylophilus ampelinus</name>
    <dbReference type="NCBI Taxonomy" id="54067"/>
    <lineage>
        <taxon>Bacteria</taxon>
        <taxon>Pseudomonadati</taxon>
        <taxon>Pseudomonadota</taxon>
        <taxon>Betaproteobacteria</taxon>
        <taxon>Burkholderiales</taxon>
        <taxon>Xylophilus</taxon>
    </lineage>
</organism>
<dbReference type="Proteomes" id="UP000247540">
    <property type="component" value="Unassembled WGS sequence"/>
</dbReference>
<reference evidence="1 2" key="1">
    <citation type="submission" date="2018-06" db="EMBL/GenBank/DDBJ databases">
        <title>Genomic Encyclopedia of Type Strains, Phase III (KMG-III): the genomes of soil and plant-associated and newly described type strains.</title>
        <authorList>
            <person name="Whitman W."/>
        </authorList>
    </citation>
    <scope>NUCLEOTIDE SEQUENCE [LARGE SCALE GENOMIC DNA]</scope>
    <source>
        <strain evidence="1 2">CECT 7646</strain>
    </source>
</reference>
<comment type="caution">
    <text evidence="1">The sequence shown here is derived from an EMBL/GenBank/DDBJ whole genome shotgun (WGS) entry which is preliminary data.</text>
</comment>
<protein>
    <recommendedName>
        <fullName evidence="3">Hemolysin type calcium-binding protein</fullName>
    </recommendedName>
</protein>
<dbReference type="InterPro" id="IPR011049">
    <property type="entry name" value="Serralysin-like_metalloprot_C"/>
</dbReference>
<name>A0A318SNX3_9BURK</name>
<evidence type="ECO:0000313" key="2">
    <source>
        <dbReference type="Proteomes" id="UP000247540"/>
    </source>
</evidence>
<dbReference type="EMBL" id="QJTC01000005">
    <property type="protein sequence ID" value="PYE78670.1"/>
    <property type="molecule type" value="Genomic_DNA"/>
</dbReference>
<sequence>MNGGEGTDRLVGSAGDDSYIDLSINRGAYSEGALIESPSEGNDTLYLDAKNRTLDENVENLVLIGWKQNTVYYQGYYGYLPTYLAYDGKGSDNIIKLVGNSENNTIDATNYPVVWFSMVAVATTCLSAGGR</sequence>
<accession>A0A318SNX3</accession>
<keyword evidence="2" id="KW-1185">Reference proteome</keyword>
<proteinExistence type="predicted"/>
<dbReference type="RefSeq" id="WP_146228652.1">
    <property type="nucleotide sequence ID" value="NZ_JAMOFZ010000005.1"/>
</dbReference>
<dbReference type="AlphaFoldDB" id="A0A318SNX3"/>
<evidence type="ECO:0000313" key="1">
    <source>
        <dbReference type="EMBL" id="PYE78670.1"/>
    </source>
</evidence>
<gene>
    <name evidence="1" type="ORF">DFQ15_10528</name>
</gene>